<protein>
    <submittedName>
        <fullName evidence="4">Nucleoside hydrolase</fullName>
    </submittedName>
</protein>
<dbReference type="Gene3D" id="3.90.245.10">
    <property type="entry name" value="Ribonucleoside hydrolase-like"/>
    <property type="match status" value="1"/>
</dbReference>
<dbReference type="CDD" id="cd02651">
    <property type="entry name" value="nuc_hydro_IU_UC_XIUA"/>
    <property type="match status" value="1"/>
</dbReference>
<dbReference type="PANTHER" id="PTHR12304:SF4">
    <property type="entry name" value="URIDINE NUCLEOSIDASE"/>
    <property type="match status" value="1"/>
</dbReference>
<name>A0ABZ3D613_9PROT</name>
<reference evidence="4 5" key="1">
    <citation type="submission" date="2024-04" db="EMBL/GenBank/DDBJ databases">
        <title>Complete genome sequence of Nguyenibacter vanlangesis HBCM-1154, a strain capable of nitrogen fixation, IAA production, and phosphorus solubilization isolated from sugarcane soil.</title>
        <authorList>
            <person name="MY HANH P."/>
        </authorList>
    </citation>
    <scope>NUCLEOTIDE SEQUENCE [LARGE SCALE GENOMIC DNA]</scope>
    <source>
        <strain evidence="4 5">HBCM 1154</strain>
    </source>
</reference>
<keyword evidence="1 4" id="KW-0378">Hydrolase</keyword>
<proteinExistence type="predicted"/>
<evidence type="ECO:0000256" key="2">
    <source>
        <dbReference type="ARBA" id="ARBA00023295"/>
    </source>
</evidence>
<sequence>MIRPIIIDTDPSPDDAVAFLMALASPDELEVLALTTVGGNVPLALTTRNALMALELAGRGDVPVYAGAAGPLMGALRTAEHVHGATGFDGYDLPPPGLRAAEGFAPDRIVELVMARPKGSVTLCCLAPLTNVALAMGREPRLAEHLHGIVLMGGARAEGGNITPAAEYNIHVDPEAAARIFASGVPITMIPLDCTHQALTTQARMARLRAIGTPLAEAFYHLLLFNKDYNARQWGTDGGPLHDPTVIAALLRPDLFSGRLAHVGIECHGALTRGMTVIDWWGVSGEAANALVLNRLDAEGYFDLVIERLSRFGRA</sequence>
<keyword evidence="5" id="KW-1185">Reference proteome</keyword>
<dbReference type="GO" id="GO:0016787">
    <property type="term" value="F:hydrolase activity"/>
    <property type="evidence" value="ECO:0007669"/>
    <property type="project" value="UniProtKB-KW"/>
</dbReference>
<evidence type="ECO:0000313" key="5">
    <source>
        <dbReference type="Proteomes" id="UP001449795"/>
    </source>
</evidence>
<dbReference type="Pfam" id="PF01156">
    <property type="entry name" value="IU_nuc_hydro"/>
    <property type="match status" value="1"/>
</dbReference>
<accession>A0ABZ3D613</accession>
<dbReference type="RefSeq" id="WP_342628638.1">
    <property type="nucleotide sequence ID" value="NZ_CP152276.1"/>
</dbReference>
<dbReference type="PANTHER" id="PTHR12304">
    <property type="entry name" value="INOSINE-URIDINE PREFERRING NUCLEOSIDE HYDROLASE"/>
    <property type="match status" value="1"/>
</dbReference>
<dbReference type="InterPro" id="IPR023186">
    <property type="entry name" value="IUNH"/>
</dbReference>
<evidence type="ECO:0000259" key="3">
    <source>
        <dbReference type="Pfam" id="PF01156"/>
    </source>
</evidence>
<dbReference type="InterPro" id="IPR001910">
    <property type="entry name" value="Inosine/uridine_hydrolase_dom"/>
</dbReference>
<keyword evidence="2" id="KW-0326">Glycosidase</keyword>
<organism evidence="4 5">
    <name type="scientific">Nguyenibacter vanlangensis</name>
    <dbReference type="NCBI Taxonomy" id="1216886"/>
    <lineage>
        <taxon>Bacteria</taxon>
        <taxon>Pseudomonadati</taxon>
        <taxon>Pseudomonadota</taxon>
        <taxon>Alphaproteobacteria</taxon>
        <taxon>Acetobacterales</taxon>
        <taxon>Acetobacteraceae</taxon>
        <taxon>Nguyenibacter</taxon>
    </lineage>
</organism>
<dbReference type="Proteomes" id="UP001449795">
    <property type="component" value="Chromosome"/>
</dbReference>
<evidence type="ECO:0000313" key="4">
    <source>
        <dbReference type="EMBL" id="XAE43045.1"/>
    </source>
</evidence>
<dbReference type="EMBL" id="CP152276">
    <property type="protein sequence ID" value="XAE43045.1"/>
    <property type="molecule type" value="Genomic_DNA"/>
</dbReference>
<dbReference type="SUPFAM" id="SSF53590">
    <property type="entry name" value="Nucleoside hydrolase"/>
    <property type="match status" value="1"/>
</dbReference>
<gene>
    <name evidence="4" type="ORF">AAC691_00710</name>
</gene>
<dbReference type="InterPro" id="IPR036452">
    <property type="entry name" value="Ribo_hydro-like"/>
</dbReference>
<feature type="domain" description="Inosine/uridine-preferring nucleoside hydrolase" evidence="3">
    <location>
        <begin position="5"/>
        <end position="302"/>
    </location>
</feature>
<evidence type="ECO:0000256" key="1">
    <source>
        <dbReference type="ARBA" id="ARBA00022801"/>
    </source>
</evidence>